<dbReference type="OrthoDB" id="8959580at2759"/>
<evidence type="ECO:0000313" key="3">
    <source>
        <dbReference type="Proteomes" id="UP000316079"/>
    </source>
</evidence>
<feature type="region of interest" description="Disordered" evidence="1">
    <location>
        <begin position="147"/>
        <end position="204"/>
    </location>
</feature>
<proteinExistence type="predicted"/>
<accession>A0A553RGR6</accession>
<feature type="compositionally biased region" description="Basic residues" evidence="1">
    <location>
        <begin position="151"/>
        <end position="164"/>
    </location>
</feature>
<dbReference type="AlphaFoldDB" id="A0A553RGR6"/>
<evidence type="ECO:0000256" key="1">
    <source>
        <dbReference type="SAM" id="MobiDB-lite"/>
    </source>
</evidence>
<feature type="compositionally biased region" description="Basic and acidic residues" evidence="1">
    <location>
        <begin position="174"/>
        <end position="195"/>
    </location>
</feature>
<organism evidence="2 3">
    <name type="scientific">Danionella cerebrum</name>
    <dbReference type="NCBI Taxonomy" id="2873325"/>
    <lineage>
        <taxon>Eukaryota</taxon>
        <taxon>Metazoa</taxon>
        <taxon>Chordata</taxon>
        <taxon>Craniata</taxon>
        <taxon>Vertebrata</taxon>
        <taxon>Euteleostomi</taxon>
        <taxon>Actinopterygii</taxon>
        <taxon>Neopterygii</taxon>
        <taxon>Teleostei</taxon>
        <taxon>Ostariophysi</taxon>
        <taxon>Cypriniformes</taxon>
        <taxon>Danionidae</taxon>
        <taxon>Danioninae</taxon>
        <taxon>Danionella</taxon>
    </lineage>
</organism>
<name>A0A553RGR6_9TELE</name>
<comment type="caution">
    <text evidence="2">The sequence shown here is derived from an EMBL/GenBank/DDBJ whole genome shotgun (WGS) entry which is preliminary data.</text>
</comment>
<keyword evidence="3" id="KW-1185">Reference proteome</keyword>
<evidence type="ECO:0000313" key="2">
    <source>
        <dbReference type="EMBL" id="TRZ01371.1"/>
    </source>
</evidence>
<dbReference type="STRING" id="623744.A0A553RGR6"/>
<gene>
    <name evidence="2" type="ORF">DNTS_018419</name>
</gene>
<dbReference type="Proteomes" id="UP000316079">
    <property type="component" value="Unassembled WGS sequence"/>
</dbReference>
<dbReference type="EMBL" id="SRMA01024114">
    <property type="protein sequence ID" value="TRZ01371.1"/>
    <property type="molecule type" value="Genomic_DNA"/>
</dbReference>
<sequence>MKGEQSRAGERYLSDLRCSGMSSSSASSIKSTLFPLLEIYFFYAVPGTAGSPPAHLSKVPPVACESETRSAKVQERAQKCHPKRRNTSVSPQGLHRLSKQLCGGFLPSFRLFGEFSCGFGSWMKERSPCGLLPSDPLLSMKQEIMAEGPRCKRRKQANPRRKNGHSLAFSIPKPEMKRAVGRKERSESEEKKGGNDDLELGQAVQDLGRFTSANTYGHWGGDGPCLERGGPLFAGVQKA</sequence>
<reference evidence="2 3" key="1">
    <citation type="journal article" date="2019" name="Sci. Data">
        <title>Hybrid genome assembly and annotation of Danionella translucida.</title>
        <authorList>
            <person name="Kadobianskyi M."/>
            <person name="Schulze L."/>
            <person name="Schuelke M."/>
            <person name="Judkewitz B."/>
        </authorList>
    </citation>
    <scope>NUCLEOTIDE SEQUENCE [LARGE SCALE GENOMIC DNA]</scope>
    <source>
        <strain evidence="2 3">Bolton</strain>
    </source>
</reference>
<protein>
    <submittedName>
        <fullName evidence="2">Uncharacterized protein</fullName>
    </submittedName>
</protein>